<keyword evidence="3" id="KW-1185">Reference proteome</keyword>
<name>A0A2I0XAM3_9ASPA</name>
<dbReference type="EMBL" id="KZ502012">
    <property type="protein sequence ID" value="PKU84952.1"/>
    <property type="molecule type" value="Genomic_DNA"/>
</dbReference>
<reference evidence="2 3" key="2">
    <citation type="journal article" date="2017" name="Nature">
        <title>The Apostasia genome and the evolution of orchids.</title>
        <authorList>
            <person name="Zhang G.Q."/>
            <person name="Liu K.W."/>
            <person name="Li Z."/>
            <person name="Lohaus R."/>
            <person name="Hsiao Y.Y."/>
            <person name="Niu S.C."/>
            <person name="Wang J.Y."/>
            <person name="Lin Y.C."/>
            <person name="Xu Q."/>
            <person name="Chen L.J."/>
            <person name="Yoshida K."/>
            <person name="Fujiwara S."/>
            <person name="Wang Z.W."/>
            <person name="Zhang Y.Q."/>
            <person name="Mitsuda N."/>
            <person name="Wang M."/>
            <person name="Liu G.H."/>
            <person name="Pecoraro L."/>
            <person name="Huang H.X."/>
            <person name="Xiao X.J."/>
            <person name="Lin M."/>
            <person name="Wu X.Y."/>
            <person name="Wu W.L."/>
            <person name="Chen Y.Y."/>
            <person name="Chang S.B."/>
            <person name="Sakamoto S."/>
            <person name="Ohme-Takagi M."/>
            <person name="Yagi M."/>
            <person name="Zeng S.J."/>
            <person name="Shen C.Y."/>
            <person name="Yeh C.M."/>
            <person name="Luo Y.B."/>
            <person name="Tsai W.C."/>
            <person name="Van de Peer Y."/>
            <person name="Liu Z.J."/>
        </authorList>
    </citation>
    <scope>NUCLEOTIDE SEQUENCE [LARGE SCALE GENOMIC DNA]</scope>
    <source>
        <tissue evidence="2">The whole plant</tissue>
    </source>
</reference>
<gene>
    <name evidence="2" type="ORF">MA16_Dca026984</name>
</gene>
<feature type="region of interest" description="Disordered" evidence="1">
    <location>
        <begin position="67"/>
        <end position="92"/>
    </location>
</feature>
<dbReference type="AlphaFoldDB" id="A0A2I0XAM3"/>
<feature type="compositionally biased region" description="Low complexity" evidence="1">
    <location>
        <begin position="13"/>
        <end position="22"/>
    </location>
</feature>
<evidence type="ECO:0000313" key="3">
    <source>
        <dbReference type="Proteomes" id="UP000233837"/>
    </source>
</evidence>
<feature type="region of interest" description="Disordered" evidence="1">
    <location>
        <begin position="13"/>
        <end position="32"/>
    </location>
</feature>
<proteinExistence type="predicted"/>
<sequence length="196" mass="22293">MLTCPRPALLTRRGPLGLLGPHGRPDRSLTGQSAHDAWLPNAGGDFSYSNLALLFNIEVEIGDHTYERNPPAKEDHHVHRSDGSKKTHKVPKTDDVISTITDDSFISFRKKIHFPNDLLKMTKTLNDWNNKFVKVKYLQGEYNKKYDGKVKEMQTVEKQLAECRVELTNRITSASSPNEQMDRLHIELVDAKAMIN</sequence>
<accession>A0A2I0XAM3</accession>
<evidence type="ECO:0000256" key="1">
    <source>
        <dbReference type="SAM" id="MobiDB-lite"/>
    </source>
</evidence>
<reference evidence="2 3" key="1">
    <citation type="journal article" date="2016" name="Sci. Rep.">
        <title>The Dendrobium catenatum Lindl. genome sequence provides insights into polysaccharide synthase, floral development and adaptive evolution.</title>
        <authorList>
            <person name="Zhang G.Q."/>
            <person name="Xu Q."/>
            <person name="Bian C."/>
            <person name="Tsai W.C."/>
            <person name="Yeh C.M."/>
            <person name="Liu K.W."/>
            <person name="Yoshida K."/>
            <person name="Zhang L.S."/>
            <person name="Chang S.B."/>
            <person name="Chen F."/>
            <person name="Shi Y."/>
            <person name="Su Y.Y."/>
            <person name="Zhang Y.Q."/>
            <person name="Chen L.J."/>
            <person name="Yin Y."/>
            <person name="Lin M."/>
            <person name="Huang H."/>
            <person name="Deng H."/>
            <person name="Wang Z.W."/>
            <person name="Zhu S.L."/>
            <person name="Zhao X."/>
            <person name="Deng C."/>
            <person name="Niu S.C."/>
            <person name="Huang J."/>
            <person name="Wang M."/>
            <person name="Liu G.H."/>
            <person name="Yang H.J."/>
            <person name="Xiao X.J."/>
            <person name="Hsiao Y.Y."/>
            <person name="Wu W.L."/>
            <person name="Chen Y.Y."/>
            <person name="Mitsuda N."/>
            <person name="Ohme-Takagi M."/>
            <person name="Luo Y.B."/>
            <person name="Van de Peer Y."/>
            <person name="Liu Z.J."/>
        </authorList>
    </citation>
    <scope>NUCLEOTIDE SEQUENCE [LARGE SCALE GENOMIC DNA]</scope>
    <source>
        <tissue evidence="2">The whole plant</tissue>
    </source>
</reference>
<evidence type="ECO:0000313" key="2">
    <source>
        <dbReference type="EMBL" id="PKU84952.1"/>
    </source>
</evidence>
<organism evidence="2 3">
    <name type="scientific">Dendrobium catenatum</name>
    <dbReference type="NCBI Taxonomy" id="906689"/>
    <lineage>
        <taxon>Eukaryota</taxon>
        <taxon>Viridiplantae</taxon>
        <taxon>Streptophyta</taxon>
        <taxon>Embryophyta</taxon>
        <taxon>Tracheophyta</taxon>
        <taxon>Spermatophyta</taxon>
        <taxon>Magnoliopsida</taxon>
        <taxon>Liliopsida</taxon>
        <taxon>Asparagales</taxon>
        <taxon>Orchidaceae</taxon>
        <taxon>Epidendroideae</taxon>
        <taxon>Malaxideae</taxon>
        <taxon>Dendrobiinae</taxon>
        <taxon>Dendrobium</taxon>
    </lineage>
</organism>
<dbReference type="Proteomes" id="UP000233837">
    <property type="component" value="Unassembled WGS sequence"/>
</dbReference>
<protein>
    <submittedName>
        <fullName evidence="2">Uncharacterized protein</fullName>
    </submittedName>
</protein>